<keyword evidence="3" id="KW-1185">Reference proteome</keyword>
<gene>
    <name evidence="2" type="ORF">ACJMK2_027846</name>
</gene>
<dbReference type="InterPro" id="IPR008949">
    <property type="entry name" value="Isoprenoid_synthase_dom_sf"/>
</dbReference>
<keyword evidence="1" id="KW-0808">Transferase</keyword>
<organism evidence="2 3">
    <name type="scientific">Sinanodonta woodiana</name>
    <name type="common">Chinese pond mussel</name>
    <name type="synonym">Anodonta woodiana</name>
    <dbReference type="NCBI Taxonomy" id="1069815"/>
    <lineage>
        <taxon>Eukaryota</taxon>
        <taxon>Metazoa</taxon>
        <taxon>Spiralia</taxon>
        <taxon>Lophotrochozoa</taxon>
        <taxon>Mollusca</taxon>
        <taxon>Bivalvia</taxon>
        <taxon>Autobranchia</taxon>
        <taxon>Heteroconchia</taxon>
        <taxon>Palaeoheterodonta</taxon>
        <taxon>Unionida</taxon>
        <taxon>Unionoidea</taxon>
        <taxon>Unionidae</taxon>
        <taxon>Unioninae</taxon>
        <taxon>Sinanodonta</taxon>
    </lineage>
</organism>
<dbReference type="Proteomes" id="UP001634394">
    <property type="component" value="Unassembled WGS sequence"/>
</dbReference>
<comment type="caution">
    <text evidence="2">The sequence shown here is derived from an EMBL/GenBank/DDBJ whole genome shotgun (WGS) entry which is preliminary data.</text>
</comment>
<comment type="similarity">
    <text evidence="1">Belongs to the FPP/GGPP synthase family.</text>
</comment>
<dbReference type="GO" id="GO:0016740">
    <property type="term" value="F:transferase activity"/>
    <property type="evidence" value="ECO:0007669"/>
    <property type="project" value="UniProtKB-KW"/>
</dbReference>
<dbReference type="PANTHER" id="PTHR12001">
    <property type="entry name" value="GERANYLGERANYL PYROPHOSPHATE SYNTHASE"/>
    <property type="match status" value="1"/>
</dbReference>
<evidence type="ECO:0008006" key="4">
    <source>
        <dbReference type="Google" id="ProtNLM"/>
    </source>
</evidence>
<dbReference type="Gene3D" id="1.10.600.10">
    <property type="entry name" value="Farnesyl Diphosphate Synthase"/>
    <property type="match status" value="1"/>
</dbReference>
<evidence type="ECO:0000313" key="3">
    <source>
        <dbReference type="Proteomes" id="UP001634394"/>
    </source>
</evidence>
<proteinExistence type="inferred from homology"/>
<dbReference type="Pfam" id="PF00348">
    <property type="entry name" value="polyprenyl_synt"/>
    <property type="match status" value="1"/>
</dbReference>
<reference evidence="2 3" key="1">
    <citation type="submission" date="2024-11" db="EMBL/GenBank/DDBJ databases">
        <title>Chromosome-level genome assembly of the freshwater bivalve Anodonta woodiana.</title>
        <authorList>
            <person name="Chen X."/>
        </authorList>
    </citation>
    <scope>NUCLEOTIDE SEQUENCE [LARGE SCALE GENOMIC DNA]</scope>
    <source>
        <strain evidence="2">MN2024</strain>
        <tissue evidence="2">Gills</tissue>
    </source>
</reference>
<dbReference type="SUPFAM" id="SSF48576">
    <property type="entry name" value="Terpenoid synthases"/>
    <property type="match status" value="1"/>
</dbReference>
<name>A0ABD3X6N4_SINWO</name>
<accession>A0ABD3X6N4</accession>
<dbReference type="PANTHER" id="PTHR12001:SF55">
    <property type="entry name" value="ALL TRANS-POLYPRENYL-DIPHOSPHATE SYNTHASE PDSS2"/>
    <property type="match status" value="1"/>
</dbReference>
<dbReference type="EMBL" id="JBJQND010000003">
    <property type="protein sequence ID" value="KAL3881400.1"/>
    <property type="molecule type" value="Genomic_DNA"/>
</dbReference>
<dbReference type="InterPro" id="IPR000092">
    <property type="entry name" value="Polyprenyl_synt"/>
</dbReference>
<sequence>MALFLSINYGRTGTFIFRNRDCLKLCTLNYHGLRVSLPSRFVSIFGTSRTSNWTKAVSDAEKLVGYPTSFMSLRCLLSDELSNVAIHIRKLLGTRHPLLKTARGFLDNGKQSLQTRGLVVLLISKAAGPSPNPSGICKDQDMISGIYPSQRSLAEITEMIHTASLIHKGVVNLEDIQPGDGSRKDMEFGNKLAVLSGDFLLASSCTALAKLNNTKVVEIMSKAIGNLMEAEFTALKNRSGNPVLPRNVKFSDWSEQTFLSSGCLLAEGCRAAMELANHSELVKDAAFTFGKNMALAQQMADDIGPFLDPNQGCTNISITSGPIIRHVESHPNDIDDKLFNSSEGIEPKQILKLVKSGSAIQECAKLCLEYGQRAIHSLDRFSDSDAKTALINIIRAATNEQRGVR</sequence>
<dbReference type="AlphaFoldDB" id="A0ABD3X6N4"/>
<evidence type="ECO:0000313" key="2">
    <source>
        <dbReference type="EMBL" id="KAL3881400.1"/>
    </source>
</evidence>
<protein>
    <recommendedName>
        <fullName evidence="4">Decaprenyl-diphosphate synthase subunit 2</fullName>
    </recommendedName>
</protein>
<evidence type="ECO:0000256" key="1">
    <source>
        <dbReference type="RuleBase" id="RU004466"/>
    </source>
</evidence>